<feature type="region of interest" description="Disordered" evidence="1">
    <location>
        <begin position="467"/>
        <end position="520"/>
    </location>
</feature>
<feature type="compositionally biased region" description="Basic and acidic residues" evidence="1">
    <location>
        <begin position="483"/>
        <end position="505"/>
    </location>
</feature>
<proteinExistence type="predicted"/>
<feature type="compositionally biased region" description="Polar residues" evidence="1">
    <location>
        <begin position="571"/>
        <end position="590"/>
    </location>
</feature>
<organism evidence="3 4">
    <name type="scientific">Phycomyces blakesleeanus (strain ATCC 8743b / DSM 1359 / FGSC 10004 / NBRC 33097 / NRRL 1555)</name>
    <dbReference type="NCBI Taxonomy" id="763407"/>
    <lineage>
        <taxon>Eukaryota</taxon>
        <taxon>Fungi</taxon>
        <taxon>Fungi incertae sedis</taxon>
        <taxon>Mucoromycota</taxon>
        <taxon>Mucoromycotina</taxon>
        <taxon>Mucoromycetes</taxon>
        <taxon>Mucorales</taxon>
        <taxon>Phycomycetaceae</taxon>
        <taxon>Phycomyces</taxon>
    </lineage>
</organism>
<sequence>MMNGSNEHALSDMEVSDNEEFSQQHNSIDAWIQDSMPQGQRSQQSYPDGRVYQNRKDTSGSSRSIHINPALTQRFQDAPYYQFNDYENVESAQNNNQRGVIKRSGRAKPLPRLASSKKNLSPKTIVIDNSDESDSGESFVTAPSSPIENRSMTLNGNPKPENDTERLQSDLSNTENELDIVDKELSNLIQKKMELENELLTIKLKETLKRKKINTRVPQQKKLELSEYPPPEHKTEEAPKNVSIVTPPKQTSAPHTSTPSVTKTKHDPVPEKKLFMDTFGKPTLRPTNIFGVSLPPTIPTPVKKPMPMSNKSLPTHNKVAVPGPSERVSFSISQPMTAPVIKSIPLDGTSQSASMESTFPIPKQYSTNVFKRAPLKNTNNPLQYSSLSSSSESKGFVNTLSTNNNFDRAQPQIEKKLMIQGTPQSSTKSRAPKAIFGFVAQNINANKVTPQQKTFSKKVPSFDLIGEKEETKGSNPTSIRPTTVDRSDVAAKKDTTASKSVKESEATPTAAHPLPTDANNQKFIHSTVPYEIFGGCNTHNNSPSNQAEKTTTNTQSNGKSEFPSIKKEESALNSYVKTSESTTLMNTSPETPRPKVNLVEILAIAQVLDHREKAKKLAEIQKNQPKPDYTGLSLLEILGAPSFVSSSTQHDSIKPTDHPEALQNGISTKQKERYLPQTIDKTQKAVKNEPVQETHTEQKTQNAVKIESVPETHTEQKTQKAVKNEPVQEAHTEHESQEIVKAEPVQETRTKHEAQKSVKSEPIQEPHTKQDPRKTESAQQVESDDILTRKRSDYKHSDLNIVNKKAKYEREKSKEKSVAIFDESPGAATTNIPEPMVPDVSIKPRTTSFTAYESPLKVFGINHQEYQPPQATSKPKKPFNKKSTLCKFEASGGTCNNDTCTSIHFRDFQ</sequence>
<evidence type="ECO:0000313" key="4">
    <source>
        <dbReference type="Proteomes" id="UP000077315"/>
    </source>
</evidence>
<name>A0A163AMF0_PHYB8</name>
<feature type="compositionally biased region" description="Polar residues" evidence="1">
    <location>
        <begin position="59"/>
        <end position="70"/>
    </location>
</feature>
<feature type="compositionally biased region" description="Basic and acidic residues" evidence="1">
    <location>
        <begin position="221"/>
        <end position="239"/>
    </location>
</feature>
<dbReference type="OrthoDB" id="1922977at2759"/>
<dbReference type="EMBL" id="KV440979">
    <property type="protein sequence ID" value="OAD74501.1"/>
    <property type="molecule type" value="Genomic_DNA"/>
</dbReference>
<evidence type="ECO:0000256" key="1">
    <source>
        <dbReference type="SAM" id="MobiDB-lite"/>
    </source>
</evidence>
<feature type="region of interest" description="Disordered" evidence="1">
    <location>
        <begin position="1"/>
        <end position="70"/>
    </location>
</feature>
<dbReference type="Proteomes" id="UP000077315">
    <property type="component" value="Unassembled WGS sequence"/>
</dbReference>
<feature type="region of interest" description="Disordered" evidence="1">
    <location>
        <begin position="645"/>
        <end position="794"/>
    </location>
</feature>
<evidence type="ECO:0000259" key="2">
    <source>
        <dbReference type="Pfam" id="PF10650"/>
    </source>
</evidence>
<accession>A0A163AMF0</accession>
<gene>
    <name evidence="3" type="ORF">PHYBLDRAFT_181246</name>
</gene>
<feature type="region of interest" description="Disordered" evidence="1">
    <location>
        <begin position="535"/>
        <end position="591"/>
    </location>
</feature>
<feature type="compositionally biased region" description="Polar residues" evidence="1">
    <location>
        <begin position="537"/>
        <end position="559"/>
    </location>
</feature>
<feature type="region of interest" description="Disordered" evidence="1">
    <location>
        <begin position="90"/>
        <end position="167"/>
    </location>
</feature>
<keyword evidence="4" id="KW-1185">Reference proteome</keyword>
<feature type="domain" description="Putative zinc-finger" evidence="2">
    <location>
        <begin position="885"/>
        <end position="906"/>
    </location>
</feature>
<reference evidence="4" key="1">
    <citation type="submission" date="2015-06" db="EMBL/GenBank/DDBJ databases">
        <title>Expansion of signal transduction pathways in fungi by whole-genome duplication.</title>
        <authorList>
            <consortium name="DOE Joint Genome Institute"/>
            <person name="Corrochano L.M."/>
            <person name="Kuo A."/>
            <person name="Marcet-Houben M."/>
            <person name="Polaino S."/>
            <person name="Salamov A."/>
            <person name="Villalobos J.M."/>
            <person name="Alvarez M.I."/>
            <person name="Avalos J."/>
            <person name="Benito E.P."/>
            <person name="Benoit I."/>
            <person name="Burger G."/>
            <person name="Camino L.P."/>
            <person name="Canovas D."/>
            <person name="Cerda-Olmedo E."/>
            <person name="Cheng J.-F."/>
            <person name="Dominguez A."/>
            <person name="Elias M."/>
            <person name="Eslava A.P."/>
            <person name="Glaser F."/>
            <person name="Grimwood J."/>
            <person name="Gutierrez G."/>
            <person name="Heitman J."/>
            <person name="Henrissat B."/>
            <person name="Iturriaga E.A."/>
            <person name="Lang B.F."/>
            <person name="Lavin J.L."/>
            <person name="Lee S."/>
            <person name="Li W."/>
            <person name="Lindquist E."/>
            <person name="Lopez-Garcia S."/>
            <person name="Luque E.M."/>
            <person name="Marcos A.T."/>
            <person name="Martin J."/>
            <person name="McCluskey K."/>
            <person name="Medina H.R."/>
            <person name="Miralles-Duran A."/>
            <person name="Miyazaki A."/>
            <person name="Munoz-Torres E."/>
            <person name="Oguiza J.A."/>
            <person name="Ohm R."/>
            <person name="Olmedo M."/>
            <person name="Orejas M."/>
            <person name="Ortiz-Castellanos L."/>
            <person name="Pisabarro A.G."/>
            <person name="Rodriguez-Romero J."/>
            <person name="Ruiz-Herrera J."/>
            <person name="Ruiz-Vazquez R."/>
            <person name="Sanz C."/>
            <person name="Schackwitz W."/>
            <person name="Schmutz J."/>
            <person name="Shahriari M."/>
            <person name="Shelest E."/>
            <person name="Silva-Franco F."/>
            <person name="Soanes D."/>
            <person name="Syed K."/>
            <person name="Tagua V.G."/>
            <person name="Talbot N.J."/>
            <person name="Thon M."/>
            <person name="De vries R.P."/>
            <person name="Wiebenga A."/>
            <person name="Yadav J.S."/>
            <person name="Braun E.L."/>
            <person name="Baker S."/>
            <person name="Garre V."/>
            <person name="Horwitz B."/>
            <person name="Torres-Martinez S."/>
            <person name="Idnurm A."/>
            <person name="Herrera-Estrella A."/>
            <person name="Gabaldon T."/>
            <person name="Grigoriev I.V."/>
        </authorList>
    </citation>
    <scope>NUCLEOTIDE SEQUENCE [LARGE SCALE GENOMIC DNA]</scope>
    <source>
        <strain evidence="4">NRRL 1555(-)</strain>
    </source>
</reference>
<feature type="compositionally biased region" description="Basic and acidic residues" evidence="1">
    <location>
        <begin position="806"/>
        <end position="817"/>
    </location>
</feature>
<dbReference type="AlphaFoldDB" id="A0A163AMF0"/>
<dbReference type="InterPro" id="IPR019607">
    <property type="entry name" value="Putative_zinc-finger_domain"/>
</dbReference>
<feature type="compositionally biased region" description="Polar residues" evidence="1">
    <location>
        <begin position="248"/>
        <end position="262"/>
    </location>
</feature>
<dbReference type="RefSeq" id="XP_018292541.1">
    <property type="nucleotide sequence ID" value="XM_018438438.1"/>
</dbReference>
<dbReference type="VEuPathDB" id="FungiDB:PHYBLDRAFT_181246"/>
<feature type="compositionally biased region" description="Polar residues" evidence="1">
    <location>
        <begin position="35"/>
        <end position="46"/>
    </location>
</feature>
<dbReference type="InParanoid" id="A0A163AMF0"/>
<dbReference type="STRING" id="763407.A0A163AMF0"/>
<dbReference type="Pfam" id="PF10650">
    <property type="entry name" value="zf-C3H1"/>
    <property type="match status" value="1"/>
</dbReference>
<feature type="region of interest" description="Disordered" evidence="1">
    <location>
        <begin position="220"/>
        <end position="267"/>
    </location>
</feature>
<feature type="compositionally biased region" description="Basic and acidic residues" evidence="1">
    <location>
        <begin position="681"/>
        <end position="698"/>
    </location>
</feature>
<protein>
    <recommendedName>
        <fullName evidence="2">Putative zinc-finger domain-containing protein</fullName>
    </recommendedName>
</protein>
<feature type="compositionally biased region" description="Basic and acidic residues" evidence="1">
    <location>
        <begin position="651"/>
        <end position="660"/>
    </location>
</feature>
<feature type="compositionally biased region" description="Basic and acidic residues" evidence="1">
    <location>
        <begin position="708"/>
        <end position="776"/>
    </location>
</feature>
<dbReference type="GeneID" id="28999344"/>
<feature type="region of interest" description="Disordered" evidence="1">
    <location>
        <begin position="806"/>
        <end position="839"/>
    </location>
</feature>
<evidence type="ECO:0000313" key="3">
    <source>
        <dbReference type="EMBL" id="OAD74501.1"/>
    </source>
</evidence>
<feature type="compositionally biased region" description="Polar residues" evidence="1">
    <location>
        <begin position="136"/>
        <end position="156"/>
    </location>
</feature>